<feature type="region of interest" description="Disordered" evidence="1">
    <location>
        <begin position="73"/>
        <end position="114"/>
    </location>
</feature>
<feature type="compositionally biased region" description="Polar residues" evidence="1">
    <location>
        <begin position="93"/>
        <end position="107"/>
    </location>
</feature>
<evidence type="ECO:0000313" key="2">
    <source>
        <dbReference type="EMBL" id="GFR12654.1"/>
    </source>
</evidence>
<gene>
    <name evidence="2" type="ORF">TNCT_436441</name>
</gene>
<evidence type="ECO:0000256" key="1">
    <source>
        <dbReference type="SAM" id="MobiDB-lite"/>
    </source>
</evidence>
<organism evidence="2 3">
    <name type="scientific">Trichonephila clavata</name>
    <name type="common">Joro spider</name>
    <name type="synonym">Nephila clavata</name>
    <dbReference type="NCBI Taxonomy" id="2740835"/>
    <lineage>
        <taxon>Eukaryota</taxon>
        <taxon>Metazoa</taxon>
        <taxon>Ecdysozoa</taxon>
        <taxon>Arthropoda</taxon>
        <taxon>Chelicerata</taxon>
        <taxon>Arachnida</taxon>
        <taxon>Araneae</taxon>
        <taxon>Araneomorphae</taxon>
        <taxon>Entelegynae</taxon>
        <taxon>Araneoidea</taxon>
        <taxon>Nephilidae</taxon>
        <taxon>Trichonephila</taxon>
    </lineage>
</organism>
<sequence length="114" mass="12532">SSRPRPELHSHEHNPAFISIGVCRRLERGSAATLRHGGSRHAIAQIEGQSLSRQPRLCSARPASRHRICGRGVRCQRQGKESGRRAQGDDTECQTSRQSERCVTSSPAAPRLSV</sequence>
<protein>
    <submittedName>
        <fullName evidence="2">Uncharacterized protein</fullName>
    </submittedName>
</protein>
<feature type="compositionally biased region" description="Basic and acidic residues" evidence="1">
    <location>
        <begin position="78"/>
        <end position="88"/>
    </location>
</feature>
<feature type="non-terminal residue" evidence="2">
    <location>
        <position position="1"/>
    </location>
</feature>
<proteinExistence type="predicted"/>
<evidence type="ECO:0000313" key="3">
    <source>
        <dbReference type="Proteomes" id="UP000887116"/>
    </source>
</evidence>
<dbReference type="EMBL" id="BMAO01036718">
    <property type="protein sequence ID" value="GFR12654.1"/>
    <property type="molecule type" value="Genomic_DNA"/>
</dbReference>
<reference evidence="2" key="1">
    <citation type="submission" date="2020-07" db="EMBL/GenBank/DDBJ databases">
        <title>Multicomponent nature underlies the extraordinary mechanical properties of spider dragline silk.</title>
        <authorList>
            <person name="Kono N."/>
            <person name="Nakamura H."/>
            <person name="Mori M."/>
            <person name="Yoshida Y."/>
            <person name="Ohtoshi R."/>
            <person name="Malay A.D."/>
            <person name="Moran D.A.P."/>
            <person name="Tomita M."/>
            <person name="Numata K."/>
            <person name="Arakawa K."/>
        </authorList>
    </citation>
    <scope>NUCLEOTIDE SEQUENCE</scope>
</reference>
<dbReference type="Proteomes" id="UP000887116">
    <property type="component" value="Unassembled WGS sequence"/>
</dbReference>
<keyword evidence="3" id="KW-1185">Reference proteome</keyword>
<name>A0A8X6LM92_TRICU</name>
<accession>A0A8X6LM92</accession>
<comment type="caution">
    <text evidence="2">The sequence shown here is derived from an EMBL/GenBank/DDBJ whole genome shotgun (WGS) entry which is preliminary data.</text>
</comment>
<dbReference type="AlphaFoldDB" id="A0A8X6LM92"/>